<dbReference type="InterPro" id="IPR036983">
    <property type="entry name" value="AIM24_sf"/>
</dbReference>
<name>A0ABD5RCR0_9EURY</name>
<protein>
    <submittedName>
        <fullName evidence="1">TIGR00266 family protein</fullName>
    </submittedName>
</protein>
<comment type="caution">
    <text evidence="1">The sequence shown here is derived from an EMBL/GenBank/DDBJ whole genome shotgun (WGS) entry which is preliminary data.</text>
</comment>
<dbReference type="Gene3D" id="3.60.160.10">
    <property type="entry name" value="Mitochondrial biogenesis AIM24"/>
    <property type="match status" value="1"/>
</dbReference>
<dbReference type="RefSeq" id="WP_227230066.1">
    <property type="nucleotide sequence ID" value="NZ_JAJCVJ010000002.1"/>
</dbReference>
<evidence type="ECO:0000313" key="1">
    <source>
        <dbReference type="EMBL" id="MFC5367819.1"/>
    </source>
</evidence>
<dbReference type="InterPro" id="IPR016031">
    <property type="entry name" value="Trp_RNA-bd_attenuator-like_dom"/>
</dbReference>
<evidence type="ECO:0000313" key="2">
    <source>
        <dbReference type="Proteomes" id="UP001596201"/>
    </source>
</evidence>
<proteinExistence type="predicted"/>
<reference evidence="1 2" key="1">
    <citation type="journal article" date="2019" name="Int. J. Syst. Evol. Microbiol.">
        <title>The Global Catalogue of Microorganisms (GCM) 10K type strain sequencing project: providing services to taxonomists for standard genome sequencing and annotation.</title>
        <authorList>
            <consortium name="The Broad Institute Genomics Platform"/>
            <consortium name="The Broad Institute Genome Sequencing Center for Infectious Disease"/>
            <person name="Wu L."/>
            <person name="Ma J."/>
        </authorList>
    </citation>
    <scope>NUCLEOTIDE SEQUENCE [LARGE SCALE GENOMIC DNA]</scope>
    <source>
        <strain evidence="1 2">CGMCC 1.12237</strain>
    </source>
</reference>
<gene>
    <name evidence="1" type="ORF">ACFPJ5_12840</name>
</gene>
<dbReference type="Pfam" id="PF01987">
    <property type="entry name" value="AIM24"/>
    <property type="match status" value="1"/>
</dbReference>
<dbReference type="InterPro" id="IPR002838">
    <property type="entry name" value="AIM24"/>
</dbReference>
<accession>A0ABD5RCR0</accession>
<dbReference type="PANTHER" id="PTHR43657">
    <property type="entry name" value="TRYPTOPHAN RNA-BINDING ATTENUATOR PROTEIN-LIKE PROTEIN"/>
    <property type="match status" value="1"/>
</dbReference>
<dbReference type="EMBL" id="JBHSKX010000002">
    <property type="protein sequence ID" value="MFC5367819.1"/>
    <property type="molecule type" value="Genomic_DNA"/>
</dbReference>
<organism evidence="1 2">
    <name type="scientific">Salinirubrum litoreum</name>
    <dbReference type="NCBI Taxonomy" id="1126234"/>
    <lineage>
        <taxon>Archaea</taxon>
        <taxon>Methanobacteriati</taxon>
        <taxon>Methanobacteriota</taxon>
        <taxon>Stenosarchaea group</taxon>
        <taxon>Halobacteria</taxon>
        <taxon>Halobacteriales</taxon>
        <taxon>Haloferacaceae</taxon>
        <taxon>Salinirubrum</taxon>
    </lineage>
</organism>
<dbReference type="NCBIfam" id="TIGR00266">
    <property type="entry name" value="TIGR00266 family protein"/>
    <property type="match status" value="1"/>
</dbReference>
<sequence length="226" mass="23888">MHHDIDYRPSFALLTLSLDAGESVRAEAGAMVSYSDGVTVETSANGGILGSLKRSVMGGESFFQNTFSTETGGEVTLAPPLAGDVVEHELHGESLLIQSGSYMASHPDIELDTKFGGGRSFFGGEGLFLLKATGTGPVYLSSYGAIHEVELSEGERYTVDTGHIVAFEETASFDVERVGGLKSTLFSGEGLVCTFTGPGKVWLQTRSQDALLAWLIPKLPSTNSGN</sequence>
<dbReference type="SUPFAM" id="SSF51219">
    <property type="entry name" value="TRAP-like"/>
    <property type="match status" value="1"/>
</dbReference>
<dbReference type="PANTHER" id="PTHR43657:SF1">
    <property type="entry name" value="ALTERED INHERITANCE OF MITOCHONDRIA PROTEIN 24, MITOCHONDRIAL"/>
    <property type="match status" value="1"/>
</dbReference>
<dbReference type="AlphaFoldDB" id="A0ABD5RCR0"/>
<keyword evidence="2" id="KW-1185">Reference proteome</keyword>
<dbReference type="Proteomes" id="UP001596201">
    <property type="component" value="Unassembled WGS sequence"/>
</dbReference>